<proteinExistence type="predicted"/>
<reference evidence="1 2" key="1">
    <citation type="submission" date="2016-04" db="EMBL/GenBank/DDBJ databases">
        <title>Genome analyses suggest a sexual origin of heterokaryosis in a supposedly ancient asexual fungus.</title>
        <authorList>
            <person name="Ropars J."/>
            <person name="Sedzielewska K."/>
            <person name="Noel J."/>
            <person name="Charron P."/>
            <person name="Farinelli L."/>
            <person name="Marton T."/>
            <person name="Kruger M."/>
            <person name="Pelin A."/>
            <person name="Brachmann A."/>
            <person name="Corradi N."/>
        </authorList>
    </citation>
    <scope>NUCLEOTIDE SEQUENCE [LARGE SCALE GENOMIC DNA]</scope>
    <source>
        <strain evidence="1 2">C2</strain>
    </source>
</reference>
<protein>
    <submittedName>
        <fullName evidence="1">Uncharacterized protein</fullName>
    </submittedName>
</protein>
<evidence type="ECO:0000313" key="2">
    <source>
        <dbReference type="Proteomes" id="UP000233469"/>
    </source>
</evidence>
<sequence>MNTLSTFQLDHLISAFKQQQIAFRRSTASDFNNLSKIQKNVFLALQGIDNFIVTGPSTMTFKESQQVYAEILFISQYLGIRRVMETNIIGFADRCKSLNLEFMLKDFIDAGLLEFLYSQFSSTSRCLLSKLIRWKICNSMIGKEVNLCKIINSIKVSIGSFLPLECPLWPKVICIISDNQQKLLDITTSPGVYSEYSRFFNIQRIIKAPQIYVDREFSYFPFRNKQNLTDQAMFHQFSVSAKKINCVAISLEKSLVQTQNFHSKVNIDNSNYISYHYLRIADSVDFTDNFQNITDRQSILIIAKIKPCKRCKHVYDFNYEKISDETKQMTDYYIMCNCAESEGSIHLVAPQIKSKFQKYTDLIIDLFENREYFKIFIGINLFTNLFRRLRD</sequence>
<reference evidence="1 2" key="2">
    <citation type="submission" date="2017-10" db="EMBL/GenBank/DDBJ databases">
        <title>Extensive intraspecific genome diversity in a model arbuscular mycorrhizal fungus.</title>
        <authorList>
            <person name="Chen E.C.H."/>
            <person name="Morin E."/>
            <person name="Baudet D."/>
            <person name="Noel J."/>
            <person name="Ndikumana S."/>
            <person name="Charron P."/>
            <person name="St-Onge C."/>
            <person name="Giorgi J."/>
            <person name="Grigoriev I.V."/>
            <person name="Roux C."/>
            <person name="Martin F.M."/>
            <person name="Corradi N."/>
        </authorList>
    </citation>
    <scope>NUCLEOTIDE SEQUENCE [LARGE SCALE GENOMIC DNA]</scope>
    <source>
        <strain evidence="1 2">C2</strain>
    </source>
</reference>
<dbReference type="AlphaFoldDB" id="A0A2N1MUF2"/>
<dbReference type="VEuPathDB" id="FungiDB:FUN_020712"/>
<dbReference type="EMBL" id="LLXL01001295">
    <property type="protein sequence ID" value="PKK65282.1"/>
    <property type="molecule type" value="Genomic_DNA"/>
</dbReference>
<dbReference type="Proteomes" id="UP000233469">
    <property type="component" value="Unassembled WGS sequence"/>
</dbReference>
<dbReference type="OrthoDB" id="2310585at2759"/>
<evidence type="ECO:0000313" key="1">
    <source>
        <dbReference type="EMBL" id="PKK65282.1"/>
    </source>
</evidence>
<comment type="caution">
    <text evidence="1">The sequence shown here is derived from an EMBL/GenBank/DDBJ whole genome shotgun (WGS) entry which is preliminary data.</text>
</comment>
<dbReference type="VEuPathDB" id="FungiDB:RhiirA1_468706"/>
<accession>A0A2N1MUF2</accession>
<organism evidence="1 2">
    <name type="scientific">Rhizophagus irregularis</name>
    <dbReference type="NCBI Taxonomy" id="588596"/>
    <lineage>
        <taxon>Eukaryota</taxon>
        <taxon>Fungi</taxon>
        <taxon>Fungi incertae sedis</taxon>
        <taxon>Mucoromycota</taxon>
        <taxon>Glomeromycotina</taxon>
        <taxon>Glomeromycetes</taxon>
        <taxon>Glomerales</taxon>
        <taxon>Glomeraceae</taxon>
        <taxon>Rhizophagus</taxon>
    </lineage>
</organism>
<gene>
    <name evidence="1" type="ORF">RhiirC2_715664</name>
</gene>
<name>A0A2N1MUF2_9GLOM</name>
<dbReference type="VEuPathDB" id="FungiDB:RhiirFUN_000442"/>